<feature type="compositionally biased region" description="Low complexity" evidence="1">
    <location>
        <begin position="23"/>
        <end position="41"/>
    </location>
</feature>
<evidence type="ECO:0000313" key="4">
    <source>
        <dbReference type="Proteomes" id="UP000655589"/>
    </source>
</evidence>
<dbReference type="SMART" id="SM00564">
    <property type="entry name" value="PQQ"/>
    <property type="match status" value="4"/>
</dbReference>
<dbReference type="EMBL" id="BMPT01000001">
    <property type="protein sequence ID" value="GGM10649.1"/>
    <property type="molecule type" value="Genomic_DNA"/>
</dbReference>
<comment type="caution">
    <text evidence="3">The sequence shown here is derived from an EMBL/GenBank/DDBJ whole genome shotgun (WGS) entry which is preliminary data.</text>
</comment>
<reference evidence="3" key="2">
    <citation type="submission" date="2020-09" db="EMBL/GenBank/DDBJ databases">
        <authorList>
            <person name="Sun Q."/>
            <person name="Ohkuma M."/>
        </authorList>
    </citation>
    <scope>NUCLEOTIDE SEQUENCE</scope>
    <source>
        <strain evidence="3">JCM 3051</strain>
    </source>
</reference>
<accession>A0A8H9GD12</accession>
<protein>
    <recommendedName>
        <fullName evidence="2">Pyrrolo-quinoline quinone repeat domain-containing protein</fullName>
    </recommendedName>
</protein>
<keyword evidence="4" id="KW-1185">Reference proteome</keyword>
<dbReference type="SUPFAM" id="SSF50998">
    <property type="entry name" value="Quinoprotein alcohol dehydrogenase-like"/>
    <property type="match status" value="1"/>
</dbReference>
<feature type="domain" description="Pyrrolo-quinoline quinone repeat" evidence="2">
    <location>
        <begin position="369"/>
        <end position="516"/>
    </location>
</feature>
<dbReference type="RefSeq" id="WP_171106683.1">
    <property type="nucleotide sequence ID" value="NZ_BMPT01000001.1"/>
</dbReference>
<dbReference type="InterPro" id="IPR018391">
    <property type="entry name" value="PQQ_b-propeller_rpt"/>
</dbReference>
<proteinExistence type="predicted"/>
<dbReference type="Pfam" id="PF13360">
    <property type="entry name" value="PQQ_2"/>
    <property type="match status" value="1"/>
</dbReference>
<feature type="region of interest" description="Disordered" evidence="1">
    <location>
        <begin position="22"/>
        <end position="50"/>
    </location>
</feature>
<feature type="region of interest" description="Disordered" evidence="1">
    <location>
        <begin position="195"/>
        <end position="220"/>
    </location>
</feature>
<dbReference type="Gene3D" id="2.130.10.10">
    <property type="entry name" value="YVTN repeat-like/Quinoprotein amine dehydrogenase"/>
    <property type="match status" value="2"/>
</dbReference>
<dbReference type="PANTHER" id="PTHR34512:SF30">
    <property type="entry name" value="OUTER MEMBRANE PROTEIN ASSEMBLY FACTOR BAMB"/>
    <property type="match status" value="1"/>
</dbReference>
<evidence type="ECO:0000313" key="3">
    <source>
        <dbReference type="EMBL" id="GGM10649.1"/>
    </source>
</evidence>
<dbReference type="InterPro" id="IPR011047">
    <property type="entry name" value="Quinoprotein_ADH-like_sf"/>
</dbReference>
<gene>
    <name evidence="3" type="ORF">GCM10010102_03160</name>
</gene>
<feature type="compositionally biased region" description="Basic and acidic residues" evidence="1">
    <location>
        <begin position="201"/>
        <end position="212"/>
    </location>
</feature>
<evidence type="ECO:0000259" key="2">
    <source>
        <dbReference type="Pfam" id="PF13360"/>
    </source>
</evidence>
<dbReference type="PANTHER" id="PTHR34512">
    <property type="entry name" value="CELL SURFACE PROTEIN"/>
    <property type="match status" value="1"/>
</dbReference>
<reference evidence="3" key="1">
    <citation type="journal article" date="2014" name="Int. J. Syst. Evol. Microbiol.">
        <title>Complete genome sequence of Corynebacterium casei LMG S-19264T (=DSM 44701T), isolated from a smear-ripened cheese.</title>
        <authorList>
            <consortium name="US DOE Joint Genome Institute (JGI-PGF)"/>
            <person name="Walter F."/>
            <person name="Albersmeier A."/>
            <person name="Kalinowski J."/>
            <person name="Ruckert C."/>
        </authorList>
    </citation>
    <scope>NUCLEOTIDE SEQUENCE</scope>
    <source>
        <strain evidence="3">JCM 3051</strain>
    </source>
</reference>
<dbReference type="Proteomes" id="UP000655589">
    <property type="component" value="Unassembled WGS sequence"/>
</dbReference>
<evidence type="ECO:0000256" key="1">
    <source>
        <dbReference type="SAM" id="MobiDB-lite"/>
    </source>
</evidence>
<dbReference type="InterPro" id="IPR002372">
    <property type="entry name" value="PQQ_rpt_dom"/>
</dbReference>
<organism evidence="3 4">
    <name type="scientific">Promicromonospora citrea</name>
    <dbReference type="NCBI Taxonomy" id="43677"/>
    <lineage>
        <taxon>Bacteria</taxon>
        <taxon>Bacillati</taxon>
        <taxon>Actinomycetota</taxon>
        <taxon>Actinomycetes</taxon>
        <taxon>Micrococcales</taxon>
        <taxon>Promicromonosporaceae</taxon>
        <taxon>Promicromonospora</taxon>
    </lineage>
</organism>
<name>A0A8H9GD12_9MICO</name>
<sequence>MAREPGQGDAYVFDLVEGDADDAGVASAGSGAPPEPAADTAAPPPEPPLRDRYLRVVGPVAAVLAVALGTGVAVESTREAARYERVRELRGGVADLTDPLEELWAWEGRVGPQQSFAFQDSLVAVLGDWLVLPSGDRLVALDPASGDEAWSVDLGTDPVCGPLGLPGRADVEVRRLVCVAGSPGERTLRVVEPDGSISAERALDPADDDRYGAPRPGPGGTLLRAERVGPLAEVDLTEVRCTVDAGCTGSVTAGRGVVVRAEDAATGEERWTVDVPFRRTPVDRCSGWFEEPWGRERSASENGLVETETFDAAVSDRLITLYGCGVEVGITPSGLLLGAGEGPGRWWAEELRLGEGYVVHRATGTTTLHDATGAQVAEADAPVLTEPLTADGTGPVTLLATQDGAVAAFAPDGTPRWTVPGESAQTFVAQVRGTVVLHAMDGSLLGLDLETGEPVWRQPGNGIGYVTGAFTDGRAVLLVAPMGEGFSLRAYDAASGDVLWEGDAPPSPSDVDDLTAPLFQLVAVDGRLLDVTSDGVRALG</sequence>
<dbReference type="AlphaFoldDB" id="A0A8H9GD12"/>
<dbReference type="InterPro" id="IPR015943">
    <property type="entry name" value="WD40/YVTN_repeat-like_dom_sf"/>
</dbReference>